<keyword evidence="5" id="KW-1133">Transmembrane helix</keyword>
<keyword evidence="8" id="KW-1185">Reference proteome</keyword>
<dbReference type="GO" id="GO:0012505">
    <property type="term" value="C:endomembrane system"/>
    <property type="evidence" value="ECO:0007669"/>
    <property type="project" value="UniProtKB-SubCell"/>
</dbReference>
<dbReference type="InterPro" id="IPR011009">
    <property type="entry name" value="Kinase-like_dom_sf"/>
</dbReference>
<dbReference type="Proteomes" id="UP001501920">
    <property type="component" value="Chromosome 9"/>
</dbReference>
<comment type="subcellular location">
    <subcellularLocation>
        <location evidence="1">Endomembrane system</location>
    </subcellularLocation>
</comment>
<reference evidence="7" key="3">
    <citation type="submission" date="2025-09" db="UniProtKB">
        <authorList>
            <consortium name="Ensembl"/>
        </authorList>
    </citation>
    <scope>IDENTIFICATION</scope>
</reference>
<dbReference type="GO" id="GO:0005886">
    <property type="term" value="C:plasma membrane"/>
    <property type="evidence" value="ECO:0007669"/>
    <property type="project" value="TreeGrafter"/>
</dbReference>
<keyword evidence="2" id="KW-0547">Nucleotide-binding</keyword>
<evidence type="ECO:0000256" key="2">
    <source>
        <dbReference type="ARBA" id="ARBA00022741"/>
    </source>
</evidence>
<evidence type="ECO:0000256" key="1">
    <source>
        <dbReference type="ARBA" id="ARBA00004308"/>
    </source>
</evidence>
<dbReference type="InterPro" id="IPR001245">
    <property type="entry name" value="Ser-Thr/Tyr_kinase_cat_dom"/>
</dbReference>
<accession>A0A3B4C6G2</accession>
<dbReference type="Ensembl" id="ENSPNAT00000002094.2">
    <property type="protein sequence ID" value="ENSPNAP00000007283.1"/>
    <property type="gene ID" value="ENSPNAG00000013146.2"/>
</dbReference>
<dbReference type="OMA" id="PERIMML"/>
<keyword evidence="5" id="KW-0812">Transmembrane</keyword>
<evidence type="ECO:0000256" key="5">
    <source>
        <dbReference type="SAM" id="Phobius"/>
    </source>
</evidence>
<reference evidence="7" key="2">
    <citation type="submission" date="2025-08" db="UniProtKB">
        <authorList>
            <consortium name="Ensembl"/>
        </authorList>
    </citation>
    <scope>IDENTIFICATION</scope>
</reference>
<evidence type="ECO:0000313" key="8">
    <source>
        <dbReference type="Proteomes" id="UP001501920"/>
    </source>
</evidence>
<evidence type="ECO:0000259" key="6">
    <source>
        <dbReference type="PROSITE" id="PS50011"/>
    </source>
</evidence>
<sequence>MDVQVACNISSLKCDEESSGPLALIIIPSLLALSTLTVVSLIIWSFLSKKPSVQRILVSLQRRNGPSSLQTVSVTAPGNGALRSWEMPADYILEEVEFLKNGRYGPTCKGQLKLDGAATAVVLKTLKGTSNSQEAKVFVELALFHVAVCKHENVVRMLYCQTRHFPMYLIFEAVAPGNLLHFLWSLREGASGFCHRLQCFSEKSVYLVAKQVASGLDYLLSEHRLVHGYVAARSMLIGSGLSVKVSGLAMAFETRQTGTVEKEEEAKVPLKWQAPERLMRLPITSRSDVWSFGILLYELITLGEPPFPELDPSEICPKTLANYKLKRPQNCGGALYDLMKYCCMWDFKDRPVYPAIIKLLESYIHLADTKPLSAAQPIDICEYMRKAGLGFQHPVMRIEALAHHEKDHGHSSDAKHSHITPSKERCAGENGRGIDAWQATVHERNT</sequence>
<dbReference type="PRINTS" id="PR00109">
    <property type="entry name" value="TYRKINASE"/>
</dbReference>
<protein>
    <recommendedName>
        <fullName evidence="6">Protein kinase domain-containing protein</fullName>
    </recommendedName>
</protein>
<dbReference type="GO" id="GO:0004714">
    <property type="term" value="F:transmembrane receptor protein tyrosine kinase activity"/>
    <property type="evidence" value="ECO:0007669"/>
    <property type="project" value="TreeGrafter"/>
</dbReference>
<dbReference type="GO" id="GO:0005524">
    <property type="term" value="F:ATP binding"/>
    <property type="evidence" value="ECO:0007669"/>
    <property type="project" value="UniProtKB-KW"/>
</dbReference>
<dbReference type="InterPro" id="IPR000719">
    <property type="entry name" value="Prot_kinase_dom"/>
</dbReference>
<dbReference type="STRING" id="42514.ENSPNAP00000007283"/>
<dbReference type="Pfam" id="PF07714">
    <property type="entry name" value="PK_Tyr_Ser-Thr"/>
    <property type="match status" value="1"/>
</dbReference>
<dbReference type="GO" id="GO:0007169">
    <property type="term" value="P:cell surface receptor protein tyrosine kinase signaling pathway"/>
    <property type="evidence" value="ECO:0007669"/>
    <property type="project" value="TreeGrafter"/>
</dbReference>
<keyword evidence="5" id="KW-0472">Membrane</keyword>
<keyword evidence="3" id="KW-0067">ATP-binding</keyword>
<dbReference type="PROSITE" id="PS50011">
    <property type="entry name" value="PROTEIN_KINASE_DOM"/>
    <property type="match status" value="1"/>
</dbReference>
<feature type="transmembrane region" description="Helical" evidence="5">
    <location>
        <begin position="22"/>
        <end position="47"/>
    </location>
</feature>
<dbReference type="GO" id="GO:0043235">
    <property type="term" value="C:receptor complex"/>
    <property type="evidence" value="ECO:0007669"/>
    <property type="project" value="TreeGrafter"/>
</dbReference>
<evidence type="ECO:0000313" key="7">
    <source>
        <dbReference type="Ensembl" id="ENSPNAP00000007283.1"/>
    </source>
</evidence>
<proteinExistence type="predicted"/>
<dbReference type="GeneTree" id="ENSGT00940000157871"/>
<dbReference type="Gene3D" id="1.10.510.10">
    <property type="entry name" value="Transferase(Phosphotransferase) domain 1"/>
    <property type="match status" value="1"/>
</dbReference>
<feature type="domain" description="Protein kinase" evidence="6">
    <location>
        <begin position="93"/>
        <end position="364"/>
    </location>
</feature>
<dbReference type="Gene3D" id="3.30.200.20">
    <property type="entry name" value="Phosphorylase Kinase, domain 1"/>
    <property type="match status" value="1"/>
</dbReference>
<reference evidence="7 8" key="1">
    <citation type="submission" date="2020-10" db="EMBL/GenBank/DDBJ databases">
        <title>Pygocentrus nattereri (red-bellied piranha) genome, fPygNat1, primary haplotype.</title>
        <authorList>
            <person name="Myers G."/>
            <person name="Meyer A."/>
            <person name="Karagic N."/>
            <person name="Pippel M."/>
            <person name="Winkler S."/>
            <person name="Tracey A."/>
            <person name="Wood J."/>
            <person name="Formenti G."/>
            <person name="Howe K."/>
            <person name="Fedrigo O."/>
            <person name="Jarvis E.D."/>
        </authorList>
    </citation>
    <scope>NUCLEOTIDE SEQUENCE [LARGE SCALE GENOMIC DNA]</scope>
</reference>
<feature type="compositionally biased region" description="Basic and acidic residues" evidence="4">
    <location>
        <begin position="404"/>
        <end position="427"/>
    </location>
</feature>
<name>A0A3B4C6G2_PYGNA</name>
<dbReference type="SUPFAM" id="SSF56112">
    <property type="entry name" value="Protein kinase-like (PK-like)"/>
    <property type="match status" value="1"/>
</dbReference>
<evidence type="ECO:0000256" key="3">
    <source>
        <dbReference type="ARBA" id="ARBA00022840"/>
    </source>
</evidence>
<dbReference type="PANTHER" id="PTHR24416:SF631">
    <property type="entry name" value="SERINE_THREONINE_TYROSINE KINASE 1"/>
    <property type="match status" value="1"/>
</dbReference>
<dbReference type="AlphaFoldDB" id="A0A3B4C6G2"/>
<evidence type="ECO:0000256" key="4">
    <source>
        <dbReference type="SAM" id="MobiDB-lite"/>
    </source>
</evidence>
<dbReference type="InterPro" id="IPR050122">
    <property type="entry name" value="RTK"/>
</dbReference>
<dbReference type="PANTHER" id="PTHR24416">
    <property type="entry name" value="TYROSINE-PROTEIN KINASE RECEPTOR"/>
    <property type="match status" value="1"/>
</dbReference>
<organism evidence="7 8">
    <name type="scientific">Pygocentrus nattereri</name>
    <name type="common">Red-bellied piranha</name>
    <dbReference type="NCBI Taxonomy" id="42514"/>
    <lineage>
        <taxon>Eukaryota</taxon>
        <taxon>Metazoa</taxon>
        <taxon>Chordata</taxon>
        <taxon>Craniata</taxon>
        <taxon>Vertebrata</taxon>
        <taxon>Euteleostomi</taxon>
        <taxon>Actinopterygii</taxon>
        <taxon>Neopterygii</taxon>
        <taxon>Teleostei</taxon>
        <taxon>Ostariophysi</taxon>
        <taxon>Characiformes</taxon>
        <taxon>Characoidei</taxon>
        <taxon>Pygocentrus</taxon>
    </lineage>
</organism>
<feature type="region of interest" description="Disordered" evidence="4">
    <location>
        <begin position="404"/>
        <end position="429"/>
    </location>
</feature>